<sequence length="45" mass="5102">MDASAVKPYQLQATNNYLVAKVDLEINSEYANRNLGVVRYITEII</sequence>
<accession>A0A2U3MZ61</accession>
<organism evidence="1 2">
    <name type="scientific">Acinetobacter stercoris</name>
    <dbReference type="NCBI Taxonomy" id="2126983"/>
    <lineage>
        <taxon>Bacteria</taxon>
        <taxon>Pseudomonadati</taxon>
        <taxon>Pseudomonadota</taxon>
        <taxon>Gammaproteobacteria</taxon>
        <taxon>Moraxellales</taxon>
        <taxon>Moraxellaceae</taxon>
        <taxon>Acinetobacter</taxon>
    </lineage>
</organism>
<gene>
    <name evidence="1" type="ORF">KPC_1888</name>
</gene>
<proteinExistence type="predicted"/>
<dbReference type="Proteomes" id="UP000245974">
    <property type="component" value="Unassembled WGS sequence"/>
</dbReference>
<dbReference type="EMBL" id="OOGT01000077">
    <property type="protein sequence ID" value="SPL70710.1"/>
    <property type="molecule type" value="Genomic_DNA"/>
</dbReference>
<protein>
    <submittedName>
        <fullName evidence="1">Uncharacterized protein</fullName>
    </submittedName>
</protein>
<keyword evidence="2" id="KW-1185">Reference proteome</keyword>
<evidence type="ECO:0000313" key="1">
    <source>
        <dbReference type="EMBL" id="SPL70710.1"/>
    </source>
</evidence>
<dbReference type="RefSeq" id="WP_171334461.1">
    <property type="nucleotide sequence ID" value="NZ_OOGT01000077.1"/>
</dbReference>
<dbReference type="AlphaFoldDB" id="A0A2U3MZ61"/>
<dbReference type="InParanoid" id="A0A2U3MZ61"/>
<evidence type="ECO:0000313" key="2">
    <source>
        <dbReference type="Proteomes" id="UP000245974"/>
    </source>
</evidence>
<reference evidence="2" key="1">
    <citation type="submission" date="2018-03" db="EMBL/GenBank/DDBJ databases">
        <authorList>
            <person name="Blom J."/>
        </authorList>
    </citation>
    <scope>NUCLEOTIDE SEQUENCE [LARGE SCALE GENOMIC DNA]</scope>
    <source>
        <strain evidence="2">KPC-SM-21</strain>
    </source>
</reference>
<name>A0A2U3MZ61_9GAMM</name>